<evidence type="ECO:0000313" key="5">
    <source>
        <dbReference type="EMBL" id="AYP68739.1"/>
    </source>
</evidence>
<keyword evidence="5" id="KW-0548">Nucleotidyltransferase</keyword>
<dbReference type="Gene3D" id="3.90.580.10">
    <property type="entry name" value="Zinc finger, CHC2-type domain"/>
    <property type="match status" value="1"/>
</dbReference>
<protein>
    <submittedName>
        <fullName evidence="5">DNA primase</fullName>
        <ecNumber evidence="5">2.7.7.-</ecNumber>
    </submittedName>
</protein>
<evidence type="ECO:0000313" key="6">
    <source>
        <dbReference type="Proteomes" id="UP000275945"/>
    </source>
</evidence>
<proteinExistence type="predicted"/>
<dbReference type="Gene3D" id="3.40.1360.10">
    <property type="match status" value="1"/>
</dbReference>
<dbReference type="GO" id="GO:0006269">
    <property type="term" value="P:DNA replication, synthesis of primer"/>
    <property type="evidence" value="ECO:0007669"/>
    <property type="project" value="TreeGrafter"/>
</dbReference>
<dbReference type="SMART" id="SM00400">
    <property type="entry name" value="ZnF_CHCC"/>
    <property type="match status" value="1"/>
</dbReference>
<dbReference type="GO" id="GO:0003899">
    <property type="term" value="F:DNA-directed RNA polymerase activity"/>
    <property type="evidence" value="ECO:0007669"/>
    <property type="project" value="InterPro"/>
</dbReference>
<dbReference type="GO" id="GO:0003677">
    <property type="term" value="F:DNA binding"/>
    <property type="evidence" value="ECO:0007669"/>
    <property type="project" value="InterPro"/>
</dbReference>
<dbReference type="Proteomes" id="UP000275945">
    <property type="component" value="Segment"/>
</dbReference>
<accession>A0A3G3BWS7</accession>
<dbReference type="InterPro" id="IPR050219">
    <property type="entry name" value="DnaG_primase"/>
</dbReference>
<dbReference type="PANTHER" id="PTHR30313">
    <property type="entry name" value="DNA PRIMASE"/>
    <property type="match status" value="1"/>
</dbReference>
<dbReference type="EC" id="2.7.7.-" evidence="5"/>
<dbReference type="Pfam" id="PF13155">
    <property type="entry name" value="Toprim_2"/>
    <property type="match status" value="1"/>
</dbReference>
<name>A0A3G3BWS7_9CAUD</name>
<sequence>MKPIERIREAVEVKTLLGHYGAQRIKGSGNIRSTCPLHGGDNPSAFVFSETEKLWYCHTGCQEGGDVFDFVMKMDEVSFMTAVRKLAQMFNVVVDWENETIEEDTFRDEAKAFIERMMKKNNKKELPPFKIQGMSFSKVTEYRGYAPETIDFWKFRYCTEGELKDRIVIPLEDVQKRLVGITGRATKKDQREKFLHRPRNLHTGYFLTGLGRNLQHVQEAGGSVKIVEGLFDCARWWDNGFKNVCCPIGVFFTEEHILELYKAGVTTLEIGFDNDKAGRNGFRKAYKRARGKFEIYFLEYPDGKDADECNLEELTQVDSSKMTWYEFCDKYGEEMEK</sequence>
<keyword evidence="6" id="KW-1185">Reference proteome</keyword>
<organism evidence="5 6">
    <name type="scientific">Bacillus phage vB_BpsS-36</name>
    <dbReference type="NCBI Taxonomy" id="2419622"/>
    <lineage>
        <taxon>Viruses</taxon>
        <taxon>Duplodnaviria</taxon>
        <taxon>Heunggongvirae</taxon>
        <taxon>Uroviricota</taxon>
        <taxon>Caudoviricetes</taxon>
        <taxon>Ehrlichviridae</taxon>
        <taxon>Nairobivirus</taxon>
        <taxon>Nairobivirus nv36</taxon>
    </lineage>
</organism>
<dbReference type="GO" id="GO:0008270">
    <property type="term" value="F:zinc ion binding"/>
    <property type="evidence" value="ECO:0007669"/>
    <property type="project" value="UniProtKB-KW"/>
</dbReference>
<keyword evidence="3" id="KW-0862">Zinc</keyword>
<keyword evidence="2" id="KW-0863">Zinc-finger</keyword>
<evidence type="ECO:0000259" key="4">
    <source>
        <dbReference type="SMART" id="SM00400"/>
    </source>
</evidence>
<reference evidence="5 6" key="1">
    <citation type="submission" date="2018-09" db="EMBL/GenBank/DDBJ databases">
        <title>Comparative Genomic Analysis of Eight Novel Haloalkaliphilic Bacteriophages from Lake Elmenteita, Kenya.</title>
        <authorList>
            <person name="Akhwale J.K."/>
        </authorList>
    </citation>
    <scope>NUCLEOTIDE SEQUENCE [LARGE SCALE GENOMIC DNA]</scope>
</reference>
<evidence type="ECO:0000256" key="2">
    <source>
        <dbReference type="ARBA" id="ARBA00022771"/>
    </source>
</evidence>
<dbReference type="SUPFAM" id="SSF57783">
    <property type="entry name" value="Zinc beta-ribbon"/>
    <property type="match status" value="1"/>
</dbReference>
<feature type="domain" description="Zinc finger CHC2-type" evidence="4">
    <location>
        <begin position="35"/>
        <end position="87"/>
    </location>
</feature>
<dbReference type="EMBL" id="MH884513">
    <property type="protein sequence ID" value="AYP68739.1"/>
    <property type="molecule type" value="Genomic_DNA"/>
</dbReference>
<dbReference type="InterPro" id="IPR002694">
    <property type="entry name" value="Znf_CHC2"/>
</dbReference>
<keyword evidence="1" id="KW-0479">Metal-binding</keyword>
<dbReference type="Pfam" id="PF01807">
    <property type="entry name" value="Zn_ribbon_DnaG"/>
    <property type="match status" value="1"/>
</dbReference>
<dbReference type="SUPFAM" id="SSF56731">
    <property type="entry name" value="DNA primase core"/>
    <property type="match status" value="1"/>
</dbReference>
<gene>
    <name evidence="5" type="primary">dnaG</name>
    <name evidence="5" type="ORF">BpsS36_00033</name>
</gene>
<evidence type="ECO:0000256" key="1">
    <source>
        <dbReference type="ARBA" id="ARBA00022723"/>
    </source>
</evidence>
<dbReference type="PANTHER" id="PTHR30313:SF2">
    <property type="entry name" value="DNA PRIMASE"/>
    <property type="match status" value="1"/>
</dbReference>
<keyword evidence="5" id="KW-0808">Transferase</keyword>
<dbReference type="InterPro" id="IPR034154">
    <property type="entry name" value="TOPRIM_DnaG/twinkle"/>
</dbReference>
<evidence type="ECO:0000256" key="3">
    <source>
        <dbReference type="ARBA" id="ARBA00022833"/>
    </source>
</evidence>
<dbReference type="CDD" id="cd01029">
    <property type="entry name" value="TOPRIM_primases"/>
    <property type="match status" value="1"/>
</dbReference>
<dbReference type="InterPro" id="IPR036977">
    <property type="entry name" value="DNA_primase_Znf_CHC2"/>
</dbReference>